<feature type="coiled-coil region" evidence="1">
    <location>
        <begin position="167"/>
        <end position="194"/>
    </location>
</feature>
<dbReference type="PANTHER" id="PTHR34343:SF1">
    <property type="entry name" value="SEROLOGICALLY DEFINED COLON CANCER ANTIGEN 8"/>
    <property type="match status" value="1"/>
</dbReference>
<dbReference type="Proteomes" id="UP000695000">
    <property type="component" value="Unplaced"/>
</dbReference>
<evidence type="ECO:0000313" key="4">
    <source>
        <dbReference type="RefSeq" id="XP_017770210.1"/>
    </source>
</evidence>
<evidence type="ECO:0000313" key="3">
    <source>
        <dbReference type="Proteomes" id="UP000695000"/>
    </source>
</evidence>
<evidence type="ECO:0000256" key="2">
    <source>
        <dbReference type="SAM" id="MobiDB-lite"/>
    </source>
</evidence>
<dbReference type="InterPro" id="IPR031887">
    <property type="entry name" value="SDCCAG8"/>
</dbReference>
<feature type="compositionally biased region" description="Polar residues" evidence="2">
    <location>
        <begin position="816"/>
        <end position="825"/>
    </location>
</feature>
<dbReference type="PANTHER" id="PTHR34343">
    <property type="entry name" value="SEROLOGICALLY DEFINED COLON CANCER ANTIGEN 8"/>
    <property type="match status" value="1"/>
</dbReference>
<organism evidence="3 4">
    <name type="scientific">Nicrophorus vespilloides</name>
    <name type="common">Boreal carrion beetle</name>
    <dbReference type="NCBI Taxonomy" id="110193"/>
    <lineage>
        <taxon>Eukaryota</taxon>
        <taxon>Metazoa</taxon>
        <taxon>Ecdysozoa</taxon>
        <taxon>Arthropoda</taxon>
        <taxon>Hexapoda</taxon>
        <taxon>Insecta</taxon>
        <taxon>Pterygota</taxon>
        <taxon>Neoptera</taxon>
        <taxon>Endopterygota</taxon>
        <taxon>Coleoptera</taxon>
        <taxon>Polyphaga</taxon>
        <taxon>Staphyliniformia</taxon>
        <taxon>Silphidae</taxon>
        <taxon>Nicrophorinae</taxon>
        <taxon>Nicrophorus</taxon>
    </lineage>
</organism>
<feature type="compositionally biased region" description="Polar residues" evidence="2">
    <location>
        <begin position="665"/>
        <end position="678"/>
    </location>
</feature>
<feature type="compositionally biased region" description="Polar residues" evidence="2">
    <location>
        <begin position="793"/>
        <end position="804"/>
    </location>
</feature>
<feature type="compositionally biased region" description="Polar residues" evidence="2">
    <location>
        <begin position="1"/>
        <end position="21"/>
    </location>
</feature>
<protein>
    <submittedName>
        <fullName evidence="4">Serologically defined colon cancer antigen 8 homolog isoform X1</fullName>
    </submittedName>
</protein>
<evidence type="ECO:0000256" key="1">
    <source>
        <dbReference type="SAM" id="Coils"/>
    </source>
</evidence>
<feature type="coiled-coil region" evidence="1">
    <location>
        <begin position="578"/>
        <end position="630"/>
    </location>
</feature>
<feature type="compositionally biased region" description="Basic and acidic residues" evidence="2">
    <location>
        <begin position="679"/>
        <end position="689"/>
    </location>
</feature>
<accession>A0ABM1M6L0</accession>
<keyword evidence="3" id="KW-1185">Reference proteome</keyword>
<name>A0ABM1M6L0_NICVS</name>
<dbReference type="Pfam" id="PF15964">
    <property type="entry name" value="CCCAP"/>
    <property type="match status" value="1"/>
</dbReference>
<sequence length="825" mass="95174">MFGKSMGSSGTPRKQKLTSGTGFLARPRLGGLKSNYLSKPLTNFSMDKKKKVKKPFTPKLEYRKKPDYADTAYKEAVSRLRILLAETYTPVKRTMRDFDSAGDETDNQSIISGVSRISKYPPFTSTSKKYPYYTPRTTTTHITNIEKHEIPNKFESQIIPPELSTFMERQEDYIEQLEKESRFCKDELSTLLSKVKDIIFENDSLHEKQKSSLMKSVFDQFETETETETEAEMSKLKSPKKSRKQKVLEGPSIVFESRISELEAQLTQIRIELKKSQEENDTLRKKVSDCDYGEGAGINKNLMDNLTREKNVLQETVSKLQSALNLLRDKEQNTSDQVKRSLDVAEQAQYEKTAAEHEIRRLKDELERQHSKLRESINDQNRRIADERSAVERRYTQQIEQLTSELGVHWEQNGKLQLELDKQRRESTDSRRELAQKQALIDELKKEMQNKIITLQSDIGVSGAEKSALEQQISSLQMANERNERQSKQEVARMQVEMQSLRQRLDRADADSIHSKRENIRLTELIAALEKEINMNAALSDERSKRSEAIALPSVKEEKEKDMGLMIKNIENKHAATVAELEGMIQSQNQLMDKLSSDCHVLTQKLEESSNKHKEEIRELQTNLDYLSNKFSQSQIKSPDNQDEINGISKVAPHATPKNIKETAPKNNVESAEQQQQNHESKEDAKPEGNEDEVNYYNNPEEMQYAPNQEDYQSNPAEVYGDQQEAYPAEQYDPNLQENYSAEQYVPGGQDPNLESYPAEQYDQEQYSGEQYEQDPNYPAEQYDANYSEEQYDQTQYDPNQGYSEQADPNAEVAYQETTQQEELK</sequence>
<feature type="region of interest" description="Disordered" evidence="2">
    <location>
        <begin position="633"/>
        <end position="825"/>
    </location>
</feature>
<feature type="region of interest" description="Disordered" evidence="2">
    <location>
        <begin position="1"/>
        <end position="26"/>
    </location>
</feature>
<feature type="coiled-coil region" evidence="1">
    <location>
        <begin position="427"/>
        <end position="511"/>
    </location>
</feature>
<dbReference type="RefSeq" id="XP_017770210.1">
    <property type="nucleotide sequence ID" value="XM_017914721.1"/>
</dbReference>
<gene>
    <name evidence="4" type="primary">LOC108557972</name>
</gene>
<feature type="coiled-coil region" evidence="1">
    <location>
        <begin position="259"/>
        <end position="383"/>
    </location>
</feature>
<dbReference type="GeneID" id="108557972"/>
<keyword evidence="1" id="KW-0175">Coiled coil</keyword>
<reference evidence="4" key="1">
    <citation type="submission" date="2025-08" db="UniProtKB">
        <authorList>
            <consortium name="RefSeq"/>
        </authorList>
    </citation>
    <scope>IDENTIFICATION</scope>
    <source>
        <tissue evidence="4">Whole Larva</tissue>
    </source>
</reference>
<feature type="compositionally biased region" description="Polar residues" evidence="2">
    <location>
        <begin position="706"/>
        <end position="716"/>
    </location>
</feature>
<proteinExistence type="predicted"/>